<feature type="chain" id="PRO_5046147413" evidence="4">
    <location>
        <begin position="20"/>
        <end position="155"/>
    </location>
</feature>
<comment type="subcellular location">
    <subcellularLocation>
        <location evidence="1">Cell outer membrane</location>
        <topology evidence="1">Lipid-anchor</topology>
    </subcellularLocation>
</comment>
<keyword evidence="3" id="KW-0186">Copper</keyword>
<accession>A0ABQ3GWP2</accession>
<reference evidence="6" key="1">
    <citation type="journal article" date="2019" name="Int. J. Syst. Evol. Microbiol.">
        <title>The Global Catalogue of Microorganisms (GCM) 10K type strain sequencing project: providing services to taxonomists for standard genome sequencing and annotation.</title>
        <authorList>
            <consortium name="The Broad Institute Genomics Platform"/>
            <consortium name="The Broad Institute Genome Sequencing Center for Infectious Disease"/>
            <person name="Wu L."/>
            <person name="Ma J."/>
        </authorList>
    </citation>
    <scope>NUCLEOTIDE SEQUENCE [LARGE SCALE GENOMIC DNA]</scope>
    <source>
        <strain evidence="6">KCTC 23701</strain>
    </source>
</reference>
<keyword evidence="2" id="KW-0479">Metal-binding</keyword>
<gene>
    <name evidence="5" type="ORF">GCM10007350_02490</name>
</gene>
<dbReference type="PANTHER" id="PTHR38439">
    <property type="entry name" value="AURACYANIN-B"/>
    <property type="match status" value="1"/>
</dbReference>
<protein>
    <submittedName>
        <fullName evidence="5">Copper-containing oxidoreductase signal peptide protein</fullName>
    </submittedName>
</protein>
<proteinExistence type="predicted"/>
<dbReference type="InterPro" id="IPR050845">
    <property type="entry name" value="Cu-binding_ET"/>
</dbReference>
<evidence type="ECO:0000256" key="1">
    <source>
        <dbReference type="ARBA" id="ARBA00004459"/>
    </source>
</evidence>
<dbReference type="InterPro" id="IPR008972">
    <property type="entry name" value="Cupredoxin"/>
</dbReference>
<keyword evidence="4" id="KW-0732">Signal</keyword>
<name>A0ABQ3GWP2_9NEIS</name>
<feature type="signal peptide" evidence="4">
    <location>
        <begin position="1"/>
        <end position="19"/>
    </location>
</feature>
<dbReference type="RefSeq" id="WP_189458331.1">
    <property type="nucleotide sequence ID" value="NZ_BMYO01000001.1"/>
</dbReference>
<organism evidence="5 6">
    <name type="scientific">Jeongeupia chitinilytica</name>
    <dbReference type="NCBI Taxonomy" id="1041641"/>
    <lineage>
        <taxon>Bacteria</taxon>
        <taxon>Pseudomonadati</taxon>
        <taxon>Pseudomonadota</taxon>
        <taxon>Betaproteobacteria</taxon>
        <taxon>Neisseriales</taxon>
        <taxon>Chitinibacteraceae</taxon>
        <taxon>Jeongeupia</taxon>
    </lineage>
</organism>
<evidence type="ECO:0000256" key="4">
    <source>
        <dbReference type="SAM" id="SignalP"/>
    </source>
</evidence>
<evidence type="ECO:0000313" key="6">
    <source>
        <dbReference type="Proteomes" id="UP000604737"/>
    </source>
</evidence>
<dbReference type="EMBL" id="BMYO01000001">
    <property type="protein sequence ID" value="GHD56075.1"/>
    <property type="molecule type" value="Genomic_DNA"/>
</dbReference>
<evidence type="ECO:0000256" key="2">
    <source>
        <dbReference type="ARBA" id="ARBA00022723"/>
    </source>
</evidence>
<comment type="caution">
    <text evidence="5">The sequence shown here is derived from an EMBL/GenBank/DDBJ whole genome shotgun (WGS) entry which is preliminary data.</text>
</comment>
<dbReference type="Proteomes" id="UP000604737">
    <property type="component" value="Unassembled WGS sequence"/>
</dbReference>
<dbReference type="PANTHER" id="PTHR38439:SF3">
    <property type="entry name" value="COPPER-RESISTANT CUPROPROTEIN COPI"/>
    <property type="match status" value="1"/>
</dbReference>
<sequence length="155" mass="16521">MKSRVLAMLAALAISPAFASGSHAGGHDSFGQPGRAPDVTRTVKVRTLDTMKFEFEPAVGKIRKGETIRFVVSNPGQLTHEFAIGDAASQQAHAQMMQKMPGMQHDGDPGTVSLAPGQSKTLIWKFDRAVTGGIILACHVAGHYEAGMHTKVDLK</sequence>
<evidence type="ECO:0000256" key="3">
    <source>
        <dbReference type="ARBA" id="ARBA00023008"/>
    </source>
</evidence>
<dbReference type="SUPFAM" id="SSF49503">
    <property type="entry name" value="Cupredoxins"/>
    <property type="match status" value="1"/>
</dbReference>
<keyword evidence="6" id="KW-1185">Reference proteome</keyword>
<evidence type="ECO:0000313" key="5">
    <source>
        <dbReference type="EMBL" id="GHD56075.1"/>
    </source>
</evidence>
<dbReference type="Gene3D" id="2.60.40.420">
    <property type="entry name" value="Cupredoxins - blue copper proteins"/>
    <property type="match status" value="1"/>
</dbReference>